<dbReference type="InterPro" id="IPR000719">
    <property type="entry name" value="Prot_kinase_dom"/>
</dbReference>
<keyword evidence="2" id="KW-0808">Transferase</keyword>
<dbReference type="PANTHER" id="PTHR24345:SF0">
    <property type="entry name" value="CELL CYCLE SERINE_THREONINE-PROTEIN KINASE CDC5_MSD2"/>
    <property type="match status" value="1"/>
</dbReference>
<keyword evidence="1" id="KW-0723">Serine/threonine-protein kinase</keyword>
<dbReference type="PANTHER" id="PTHR24345">
    <property type="entry name" value="SERINE/THREONINE-PROTEIN KINASE PLK"/>
    <property type="match status" value="1"/>
</dbReference>
<proteinExistence type="predicted"/>
<dbReference type="Proteomes" id="UP001470230">
    <property type="component" value="Unassembled WGS sequence"/>
</dbReference>
<dbReference type="PROSITE" id="PS00108">
    <property type="entry name" value="PROTEIN_KINASE_ST"/>
    <property type="match status" value="1"/>
</dbReference>
<accession>A0ABR2H0W3</accession>
<evidence type="ECO:0000259" key="6">
    <source>
        <dbReference type="PROSITE" id="PS50011"/>
    </source>
</evidence>
<dbReference type="Pfam" id="PF00069">
    <property type="entry name" value="Pkinase"/>
    <property type="match status" value="1"/>
</dbReference>
<reference evidence="7 8" key="1">
    <citation type="submission" date="2024-04" db="EMBL/GenBank/DDBJ databases">
        <title>Tritrichomonas musculus Genome.</title>
        <authorList>
            <person name="Alves-Ferreira E."/>
            <person name="Grigg M."/>
            <person name="Lorenzi H."/>
            <person name="Galac M."/>
        </authorList>
    </citation>
    <scope>NUCLEOTIDE SEQUENCE [LARGE SCALE GENOMIC DNA]</scope>
    <source>
        <strain evidence="7 8">EAF2021</strain>
    </source>
</reference>
<evidence type="ECO:0000313" key="8">
    <source>
        <dbReference type="Proteomes" id="UP001470230"/>
    </source>
</evidence>
<gene>
    <name evidence="7" type="ORF">M9Y10_031534</name>
</gene>
<evidence type="ECO:0000256" key="5">
    <source>
        <dbReference type="ARBA" id="ARBA00022840"/>
    </source>
</evidence>
<dbReference type="PROSITE" id="PS50011">
    <property type="entry name" value="PROTEIN_KINASE_DOM"/>
    <property type="match status" value="1"/>
</dbReference>
<dbReference type="InterPro" id="IPR011009">
    <property type="entry name" value="Kinase-like_dom_sf"/>
</dbReference>
<dbReference type="Gene3D" id="1.10.510.10">
    <property type="entry name" value="Transferase(Phosphotransferase) domain 1"/>
    <property type="match status" value="1"/>
</dbReference>
<evidence type="ECO:0000256" key="1">
    <source>
        <dbReference type="ARBA" id="ARBA00022527"/>
    </source>
</evidence>
<organism evidence="7 8">
    <name type="scientific">Tritrichomonas musculus</name>
    <dbReference type="NCBI Taxonomy" id="1915356"/>
    <lineage>
        <taxon>Eukaryota</taxon>
        <taxon>Metamonada</taxon>
        <taxon>Parabasalia</taxon>
        <taxon>Tritrichomonadida</taxon>
        <taxon>Tritrichomonadidae</taxon>
        <taxon>Tritrichomonas</taxon>
    </lineage>
</organism>
<feature type="domain" description="Protein kinase" evidence="6">
    <location>
        <begin position="21"/>
        <end position="277"/>
    </location>
</feature>
<keyword evidence="8" id="KW-1185">Reference proteome</keyword>
<evidence type="ECO:0000256" key="4">
    <source>
        <dbReference type="ARBA" id="ARBA00022777"/>
    </source>
</evidence>
<evidence type="ECO:0000256" key="3">
    <source>
        <dbReference type="ARBA" id="ARBA00022741"/>
    </source>
</evidence>
<dbReference type="SMART" id="SM00220">
    <property type="entry name" value="S_TKc"/>
    <property type="match status" value="1"/>
</dbReference>
<dbReference type="InterPro" id="IPR008271">
    <property type="entry name" value="Ser/Thr_kinase_AS"/>
</dbReference>
<keyword evidence="3" id="KW-0547">Nucleotide-binding</keyword>
<dbReference type="EMBL" id="JAPFFF010000050">
    <property type="protein sequence ID" value="KAK8839824.1"/>
    <property type="molecule type" value="Genomic_DNA"/>
</dbReference>
<keyword evidence="5" id="KW-0067">ATP-binding</keyword>
<protein>
    <recommendedName>
        <fullName evidence="6">Protein kinase domain-containing protein</fullName>
    </recommendedName>
</protein>
<dbReference type="SUPFAM" id="SSF56112">
    <property type="entry name" value="Protein kinase-like (PK-like)"/>
    <property type="match status" value="1"/>
</dbReference>
<evidence type="ECO:0000256" key="2">
    <source>
        <dbReference type="ARBA" id="ARBA00022679"/>
    </source>
</evidence>
<keyword evidence="4" id="KW-0418">Kinase</keyword>
<evidence type="ECO:0000313" key="7">
    <source>
        <dbReference type="EMBL" id="KAK8839824.1"/>
    </source>
</evidence>
<comment type="caution">
    <text evidence="7">The sequence shown here is derived from an EMBL/GenBank/DDBJ whole genome shotgun (WGS) entry which is preliminary data.</text>
</comment>
<sequence>MLQFKTQEGYLINIPNSFHVYDVVQYLGYGSTCVVLLVEDHESHQVFAAKVMAKKDIENRNLTKSIFNEVNVLQSISHPHIIKIHDFLELTNQVNEEYYAMITEYCENGDLLQYALKYGFKSEIEKKKIMKGFLEAISYLHNHGISHGDIKSENILLDGNLSPKLCDFGFCKSTNFAGEESKNGTLYYAAPELFIKGQFDPFKADIYAIGITLYSLSELHFPFIDGDQNFIIRQIIDGCLSFKSGINNLLFKLVKKCTNLSFQLRPSIEDIIHDEYFTIENNYTRKINNFSAKDFLMQDLSILDF</sequence>
<name>A0ABR2H0W3_9EUKA</name>